<accession>A0A0C3FXI3</accession>
<dbReference type="EMBL" id="KN832988">
    <property type="protein sequence ID" value="KIM84239.1"/>
    <property type="molecule type" value="Genomic_DNA"/>
</dbReference>
<dbReference type="Proteomes" id="UP000054166">
    <property type="component" value="Unassembled WGS sequence"/>
</dbReference>
<reference evidence="2" key="2">
    <citation type="submission" date="2015-01" db="EMBL/GenBank/DDBJ databases">
        <title>Evolutionary Origins and Diversification of the Mycorrhizal Mutualists.</title>
        <authorList>
            <consortium name="DOE Joint Genome Institute"/>
            <consortium name="Mycorrhizal Genomics Consortium"/>
            <person name="Kohler A."/>
            <person name="Kuo A."/>
            <person name="Nagy L.G."/>
            <person name="Floudas D."/>
            <person name="Copeland A."/>
            <person name="Barry K.W."/>
            <person name="Cichocki N."/>
            <person name="Veneault-Fourrey C."/>
            <person name="LaButti K."/>
            <person name="Lindquist E.A."/>
            <person name="Lipzen A."/>
            <person name="Lundell T."/>
            <person name="Morin E."/>
            <person name="Murat C."/>
            <person name="Riley R."/>
            <person name="Ohm R."/>
            <person name="Sun H."/>
            <person name="Tunlid A."/>
            <person name="Henrissat B."/>
            <person name="Grigoriev I.V."/>
            <person name="Hibbett D.S."/>
            <person name="Martin F."/>
        </authorList>
    </citation>
    <scope>NUCLEOTIDE SEQUENCE [LARGE SCALE GENOMIC DNA]</scope>
    <source>
        <strain evidence="2">F 1598</strain>
    </source>
</reference>
<name>A0A0C3FXI3_PILCF</name>
<keyword evidence="2" id="KW-1185">Reference proteome</keyword>
<organism evidence="1 2">
    <name type="scientific">Piloderma croceum (strain F 1598)</name>
    <dbReference type="NCBI Taxonomy" id="765440"/>
    <lineage>
        <taxon>Eukaryota</taxon>
        <taxon>Fungi</taxon>
        <taxon>Dikarya</taxon>
        <taxon>Basidiomycota</taxon>
        <taxon>Agaricomycotina</taxon>
        <taxon>Agaricomycetes</taxon>
        <taxon>Agaricomycetidae</taxon>
        <taxon>Atheliales</taxon>
        <taxon>Atheliaceae</taxon>
        <taxon>Piloderma</taxon>
    </lineage>
</organism>
<protein>
    <submittedName>
        <fullName evidence="1">Uncharacterized protein</fullName>
    </submittedName>
</protein>
<dbReference type="HOGENOM" id="CLU_2758687_0_0_1"/>
<gene>
    <name evidence="1" type="ORF">PILCRDRAFT_818576</name>
</gene>
<evidence type="ECO:0000313" key="2">
    <source>
        <dbReference type="Proteomes" id="UP000054166"/>
    </source>
</evidence>
<proteinExistence type="predicted"/>
<reference evidence="1 2" key="1">
    <citation type="submission" date="2014-04" db="EMBL/GenBank/DDBJ databases">
        <authorList>
            <consortium name="DOE Joint Genome Institute"/>
            <person name="Kuo A."/>
            <person name="Tarkka M."/>
            <person name="Buscot F."/>
            <person name="Kohler A."/>
            <person name="Nagy L.G."/>
            <person name="Floudas D."/>
            <person name="Copeland A."/>
            <person name="Barry K.W."/>
            <person name="Cichocki N."/>
            <person name="Veneault-Fourrey C."/>
            <person name="LaButti K."/>
            <person name="Lindquist E.A."/>
            <person name="Lipzen A."/>
            <person name="Lundell T."/>
            <person name="Morin E."/>
            <person name="Murat C."/>
            <person name="Sun H."/>
            <person name="Tunlid A."/>
            <person name="Henrissat B."/>
            <person name="Grigoriev I.V."/>
            <person name="Hibbett D.S."/>
            <person name="Martin F."/>
            <person name="Nordberg H.P."/>
            <person name="Cantor M.N."/>
            <person name="Hua S.X."/>
        </authorList>
    </citation>
    <scope>NUCLEOTIDE SEQUENCE [LARGE SCALE GENOMIC DNA]</scope>
    <source>
        <strain evidence="1 2">F 1598</strain>
    </source>
</reference>
<sequence>MKEFVHPTSNSLNTTEFVHFEDAAPSSYKHKRKLFAAGAVSRPFPAMVNREGDKYTRAPVSCGIDSPMEV</sequence>
<dbReference type="AlphaFoldDB" id="A0A0C3FXI3"/>
<evidence type="ECO:0000313" key="1">
    <source>
        <dbReference type="EMBL" id="KIM84239.1"/>
    </source>
</evidence>
<dbReference type="InParanoid" id="A0A0C3FXI3"/>